<dbReference type="AlphaFoldDB" id="A0A7R8X794"/>
<name>A0A7R8X794_9CRUS</name>
<dbReference type="EMBL" id="CAJPEV010000696">
    <property type="protein sequence ID" value="CAG0887693.1"/>
    <property type="molecule type" value="Genomic_DNA"/>
</dbReference>
<dbReference type="Proteomes" id="UP000677054">
    <property type="component" value="Unassembled WGS sequence"/>
</dbReference>
<sequence length="306" mass="34495">MVRPTETMAPGKAVGELAAGCIWTLAGLWWMGKVLSRFYRKGPDSFRASSFYCIRGKRIPFEPVAKFVIGIIYFFGEYSAGLDEKGEFVNREHATFMAFSLAVVFSGMVDLATFFQLGVPKDFSYVTTFFIPFSGWYIYRANGRVQGHGHMHMDVEQGSEPVFDAITQKETTSLQMGHLITLSYLLLGVTVLLESWERGRTSVVLSLLRPMASIQLGVAYMLSSFLVYNPCCRWEAELHGDRALPLLQSIWCVLFPASATFVIAVYAAVTWARKQYKGEDFPHDRLKSQEEKMALLQSDSSEEPCF</sequence>
<evidence type="ECO:0008006" key="4">
    <source>
        <dbReference type="Google" id="ProtNLM"/>
    </source>
</evidence>
<accession>A0A7R8X794</accession>
<dbReference type="EMBL" id="LR900213">
    <property type="protein sequence ID" value="CAD7244719.1"/>
    <property type="molecule type" value="Genomic_DNA"/>
</dbReference>
<gene>
    <name evidence="2" type="ORF">DSTB1V02_LOCUS4606</name>
</gene>
<feature type="transmembrane region" description="Helical" evidence="1">
    <location>
        <begin position="248"/>
        <end position="269"/>
    </location>
</feature>
<evidence type="ECO:0000313" key="3">
    <source>
        <dbReference type="Proteomes" id="UP000677054"/>
    </source>
</evidence>
<keyword evidence="3" id="KW-1185">Reference proteome</keyword>
<protein>
    <recommendedName>
        <fullName evidence="4">Transmembrane protein 45B</fullName>
    </recommendedName>
</protein>
<feature type="transmembrane region" description="Helical" evidence="1">
    <location>
        <begin position="207"/>
        <end position="228"/>
    </location>
</feature>
<dbReference type="PANTHER" id="PTHR16007">
    <property type="entry name" value="EPIDIDYMAL MEMBRANE PROTEIN E9-RELATED"/>
    <property type="match status" value="1"/>
</dbReference>
<feature type="transmembrane region" description="Helical" evidence="1">
    <location>
        <begin position="176"/>
        <end position="195"/>
    </location>
</feature>
<dbReference type="PANTHER" id="PTHR16007:SF15">
    <property type="entry name" value="TRANSMEMBRANE PROTEIN 45B"/>
    <property type="match status" value="1"/>
</dbReference>
<keyword evidence="1" id="KW-0812">Transmembrane</keyword>
<feature type="transmembrane region" description="Helical" evidence="1">
    <location>
        <begin position="96"/>
        <end position="115"/>
    </location>
</feature>
<feature type="transmembrane region" description="Helical" evidence="1">
    <location>
        <begin position="59"/>
        <end position="76"/>
    </location>
</feature>
<keyword evidence="1" id="KW-1133">Transmembrane helix</keyword>
<evidence type="ECO:0000313" key="2">
    <source>
        <dbReference type="EMBL" id="CAD7244719.1"/>
    </source>
</evidence>
<feature type="transmembrane region" description="Helical" evidence="1">
    <location>
        <begin position="17"/>
        <end position="39"/>
    </location>
</feature>
<reference evidence="2" key="1">
    <citation type="submission" date="2020-11" db="EMBL/GenBank/DDBJ databases">
        <authorList>
            <person name="Tran Van P."/>
        </authorList>
    </citation>
    <scope>NUCLEOTIDE SEQUENCE</scope>
</reference>
<dbReference type="InterPro" id="IPR042127">
    <property type="entry name" value="TMEM45"/>
</dbReference>
<proteinExistence type="predicted"/>
<evidence type="ECO:0000256" key="1">
    <source>
        <dbReference type="SAM" id="Phobius"/>
    </source>
</evidence>
<keyword evidence="1" id="KW-0472">Membrane</keyword>
<organism evidence="2">
    <name type="scientific">Darwinula stevensoni</name>
    <dbReference type="NCBI Taxonomy" id="69355"/>
    <lineage>
        <taxon>Eukaryota</taxon>
        <taxon>Metazoa</taxon>
        <taxon>Ecdysozoa</taxon>
        <taxon>Arthropoda</taxon>
        <taxon>Crustacea</taxon>
        <taxon>Oligostraca</taxon>
        <taxon>Ostracoda</taxon>
        <taxon>Podocopa</taxon>
        <taxon>Podocopida</taxon>
        <taxon>Darwinulocopina</taxon>
        <taxon>Darwinuloidea</taxon>
        <taxon>Darwinulidae</taxon>
        <taxon>Darwinula</taxon>
    </lineage>
</organism>